<evidence type="ECO:0000313" key="1">
    <source>
        <dbReference type="EMBL" id="AFZ22602.1"/>
    </source>
</evidence>
<sequence>MSEVLAVGWGATHVWGFQELSEVAFEERNPTPTSLILINNT</sequence>
<dbReference type="Proteomes" id="UP000010475">
    <property type="component" value="Chromosome"/>
</dbReference>
<dbReference type="STRING" id="56107.Cylst_0227"/>
<evidence type="ECO:0000313" key="2">
    <source>
        <dbReference type="Proteomes" id="UP000010475"/>
    </source>
</evidence>
<dbReference type="KEGG" id="csg:Cylst_0227"/>
<dbReference type="EMBL" id="CP003642">
    <property type="protein sequence ID" value="AFZ22602.1"/>
    <property type="molecule type" value="Genomic_DNA"/>
</dbReference>
<gene>
    <name evidence="1" type="ORF">Cylst_0227</name>
</gene>
<organism evidence="1 2">
    <name type="scientific">Cylindrospermum stagnale PCC 7417</name>
    <dbReference type="NCBI Taxonomy" id="56107"/>
    <lineage>
        <taxon>Bacteria</taxon>
        <taxon>Bacillati</taxon>
        <taxon>Cyanobacteriota</taxon>
        <taxon>Cyanophyceae</taxon>
        <taxon>Nostocales</taxon>
        <taxon>Nostocaceae</taxon>
        <taxon>Cylindrospermum</taxon>
    </lineage>
</organism>
<protein>
    <submittedName>
        <fullName evidence="1">Uncharacterized protein</fullName>
    </submittedName>
</protein>
<accession>K9WSX2</accession>
<dbReference type="RefSeq" id="WP_015205861.1">
    <property type="nucleotide sequence ID" value="NC_019757.1"/>
</dbReference>
<reference evidence="1 2" key="1">
    <citation type="submission" date="2012-06" db="EMBL/GenBank/DDBJ databases">
        <title>Finished chromosome of genome of Cylindrospermum stagnale PCC 7417.</title>
        <authorList>
            <consortium name="US DOE Joint Genome Institute"/>
            <person name="Gugger M."/>
            <person name="Coursin T."/>
            <person name="Rippka R."/>
            <person name="Tandeau De Marsac N."/>
            <person name="Huntemann M."/>
            <person name="Wei C.-L."/>
            <person name="Han J."/>
            <person name="Detter J.C."/>
            <person name="Han C."/>
            <person name="Tapia R."/>
            <person name="Chen A."/>
            <person name="Kyrpides N."/>
            <person name="Mavromatis K."/>
            <person name="Markowitz V."/>
            <person name="Szeto E."/>
            <person name="Ivanova N."/>
            <person name="Pagani I."/>
            <person name="Pati A."/>
            <person name="Goodwin L."/>
            <person name="Nordberg H.P."/>
            <person name="Cantor M.N."/>
            <person name="Hua S.X."/>
            <person name="Woyke T."/>
            <person name="Kerfeld C.A."/>
        </authorList>
    </citation>
    <scope>NUCLEOTIDE SEQUENCE [LARGE SCALE GENOMIC DNA]</scope>
    <source>
        <strain evidence="1 2">PCC 7417</strain>
    </source>
</reference>
<name>K9WSX2_9NOST</name>
<dbReference type="HOGENOM" id="CLU_3268898_0_0_3"/>
<dbReference type="AlphaFoldDB" id="K9WSX2"/>
<proteinExistence type="predicted"/>
<keyword evidence="2" id="KW-1185">Reference proteome</keyword>